<dbReference type="InterPro" id="IPR001828">
    <property type="entry name" value="ANF_lig-bd_rcpt"/>
</dbReference>
<evidence type="ECO:0000313" key="7">
    <source>
        <dbReference type="Proteomes" id="UP000186922"/>
    </source>
</evidence>
<dbReference type="STRING" id="947166.A0A1D1UUQ5"/>
<comment type="caution">
    <text evidence="6">The sequence shown here is derived from an EMBL/GenBank/DDBJ whole genome shotgun (WGS) entry which is preliminary data.</text>
</comment>
<keyword evidence="7" id="KW-1185">Reference proteome</keyword>
<proteinExistence type="predicted"/>
<comment type="subcellular location">
    <subcellularLocation>
        <location evidence="1">Membrane</location>
    </subcellularLocation>
</comment>
<dbReference type="InterPro" id="IPR028082">
    <property type="entry name" value="Peripla_BP_I"/>
</dbReference>
<organism evidence="6 7">
    <name type="scientific">Ramazzottius varieornatus</name>
    <name type="common">Water bear</name>
    <name type="synonym">Tardigrade</name>
    <dbReference type="NCBI Taxonomy" id="947166"/>
    <lineage>
        <taxon>Eukaryota</taxon>
        <taxon>Metazoa</taxon>
        <taxon>Ecdysozoa</taxon>
        <taxon>Tardigrada</taxon>
        <taxon>Eutardigrada</taxon>
        <taxon>Parachela</taxon>
        <taxon>Hypsibioidea</taxon>
        <taxon>Ramazzottiidae</taxon>
        <taxon>Ramazzottius</taxon>
    </lineage>
</organism>
<evidence type="ECO:0000256" key="2">
    <source>
        <dbReference type="ARBA" id="ARBA00022692"/>
    </source>
</evidence>
<keyword evidence="4" id="KW-0472">Membrane</keyword>
<feature type="domain" description="Receptor ligand binding region" evidence="5">
    <location>
        <begin position="5"/>
        <end position="164"/>
    </location>
</feature>
<keyword evidence="2" id="KW-0812">Transmembrane</keyword>
<dbReference type="EMBL" id="BDGG01000001">
    <property type="protein sequence ID" value="GAU89908.1"/>
    <property type="molecule type" value="Genomic_DNA"/>
</dbReference>
<gene>
    <name evidence="6" type="primary">RvY_02403</name>
    <name evidence="6" type="synonym">RvY_02403.1</name>
    <name evidence="6" type="ORF">RvY_02403-1</name>
</gene>
<evidence type="ECO:0000259" key="5">
    <source>
        <dbReference type="Pfam" id="PF01094"/>
    </source>
</evidence>
<accession>A0A1D1UUQ5</accession>
<dbReference type="Gene3D" id="3.40.50.2300">
    <property type="match status" value="1"/>
</dbReference>
<sequence>MNGYRVRDFMIAASLAGMTNGEYVYFAFVPYEVLRSVGVMSFEKAGDDNNNQIAAEAFRSLLTISPCKYSEASSSPIFQTRKALVAEFTRRSLTDYNFTYPLGEKPNEFVMATYDAVEIFGRLVNESLASNATLSGASLARATINRTFELDTGSIVIDKFGERLVNHCVSDFDTLSRQFKVSVISEKCICQTFPANA</sequence>
<name>A0A1D1UUQ5_RAMVA</name>
<dbReference type="AlphaFoldDB" id="A0A1D1UUQ5"/>
<evidence type="ECO:0000313" key="6">
    <source>
        <dbReference type="EMBL" id="GAU89908.1"/>
    </source>
</evidence>
<keyword evidence="3" id="KW-1133">Transmembrane helix</keyword>
<evidence type="ECO:0000256" key="3">
    <source>
        <dbReference type="ARBA" id="ARBA00022989"/>
    </source>
</evidence>
<dbReference type="Proteomes" id="UP000186922">
    <property type="component" value="Unassembled WGS sequence"/>
</dbReference>
<evidence type="ECO:0000256" key="1">
    <source>
        <dbReference type="ARBA" id="ARBA00004370"/>
    </source>
</evidence>
<reference evidence="6 7" key="1">
    <citation type="journal article" date="2016" name="Nat. Commun.">
        <title>Extremotolerant tardigrade genome and improved radiotolerance of human cultured cells by tardigrade-unique protein.</title>
        <authorList>
            <person name="Hashimoto T."/>
            <person name="Horikawa D.D."/>
            <person name="Saito Y."/>
            <person name="Kuwahara H."/>
            <person name="Kozuka-Hata H."/>
            <person name="Shin-I T."/>
            <person name="Minakuchi Y."/>
            <person name="Ohishi K."/>
            <person name="Motoyama A."/>
            <person name="Aizu T."/>
            <person name="Enomoto A."/>
            <person name="Kondo K."/>
            <person name="Tanaka S."/>
            <person name="Hara Y."/>
            <person name="Koshikawa S."/>
            <person name="Sagara H."/>
            <person name="Miura T."/>
            <person name="Yokobori S."/>
            <person name="Miyagawa K."/>
            <person name="Suzuki Y."/>
            <person name="Kubo T."/>
            <person name="Oyama M."/>
            <person name="Kohara Y."/>
            <person name="Fujiyama A."/>
            <person name="Arakawa K."/>
            <person name="Katayama T."/>
            <person name="Toyoda A."/>
            <person name="Kunieda T."/>
        </authorList>
    </citation>
    <scope>NUCLEOTIDE SEQUENCE [LARGE SCALE GENOMIC DNA]</scope>
    <source>
        <strain evidence="6 7">YOKOZUNA-1</strain>
    </source>
</reference>
<dbReference type="OrthoDB" id="302535at2759"/>
<dbReference type="SUPFAM" id="SSF53822">
    <property type="entry name" value="Periplasmic binding protein-like I"/>
    <property type="match status" value="1"/>
</dbReference>
<evidence type="ECO:0000256" key="4">
    <source>
        <dbReference type="ARBA" id="ARBA00023136"/>
    </source>
</evidence>
<dbReference type="GO" id="GO:0016020">
    <property type="term" value="C:membrane"/>
    <property type="evidence" value="ECO:0007669"/>
    <property type="project" value="UniProtKB-SubCell"/>
</dbReference>
<protein>
    <recommendedName>
        <fullName evidence="5">Receptor ligand binding region domain-containing protein</fullName>
    </recommendedName>
</protein>
<dbReference type="Pfam" id="PF01094">
    <property type="entry name" value="ANF_receptor"/>
    <property type="match status" value="1"/>
</dbReference>